<sequence length="126" mass="14299">MPMRPEMVWTENGETYSYFVPAPGTRSQNDDFEEYGRLGIEAQNIIEHEACGAAYWGPKQYLYASNGVKVADGLADWGRIAEHLGWVQMPNYSVEWTKITRDDAEFDAALIEAAKTLKLGEFSERE</sequence>
<dbReference type="AlphaFoldDB" id="G0HF33"/>
<accession>G0HF33</accession>
<dbReference type="RefSeq" id="WP_014010640.1">
    <property type="nucleotide sequence ID" value="NC_015859.1"/>
</dbReference>
<dbReference type="EMBL" id="CP002917">
    <property type="protein sequence ID" value="AEK37485.1"/>
    <property type="molecule type" value="Genomic_DNA"/>
</dbReference>
<reference evidence="1 2" key="1">
    <citation type="journal article" date="2011" name="BMC Genomics">
        <title>Complete genome sequence of Corynebacterium variabile DSM 44702 isolated from the surface of smear-ripened cheeses and insights into cheese ripening and flavor generation.</title>
        <authorList>
            <person name="Schroeder J."/>
            <person name="Maus I."/>
            <person name="Trost E."/>
            <person name="Tauch A."/>
        </authorList>
    </citation>
    <scope>NUCLEOTIDE SEQUENCE [LARGE SCALE GENOMIC DNA]</scope>
    <source>
        <strain evidence="2">DSM 44702 / JCM 12073 / NCIMB 30131</strain>
    </source>
</reference>
<gene>
    <name evidence="1" type="ordered locus">CVAR_2135</name>
</gene>
<organism evidence="1 2">
    <name type="scientific">Corynebacterium variabile (strain DSM 44702 / CIP 107183 / JCM 12073 / NCIMB 30131)</name>
    <name type="common">Corynebacterium mooreparkense</name>
    <dbReference type="NCBI Taxonomy" id="858619"/>
    <lineage>
        <taxon>Bacteria</taxon>
        <taxon>Bacillati</taxon>
        <taxon>Actinomycetota</taxon>
        <taxon>Actinomycetes</taxon>
        <taxon>Mycobacteriales</taxon>
        <taxon>Corynebacteriaceae</taxon>
        <taxon>Corynebacterium</taxon>
    </lineage>
</organism>
<proteinExistence type="predicted"/>
<protein>
    <submittedName>
        <fullName evidence="1">Uncharacterized protein</fullName>
    </submittedName>
</protein>
<dbReference type="HOGENOM" id="CLU_1977820_0_0_11"/>
<evidence type="ECO:0000313" key="2">
    <source>
        <dbReference type="Proteomes" id="UP000006659"/>
    </source>
</evidence>
<evidence type="ECO:0000313" key="1">
    <source>
        <dbReference type="EMBL" id="AEK37485.1"/>
    </source>
</evidence>
<dbReference type="KEGG" id="cva:CVAR_2135"/>
<name>G0HF33_CORVD</name>
<dbReference type="Proteomes" id="UP000006659">
    <property type="component" value="Chromosome"/>
</dbReference>